<name>A0A929L1F6_9SPHI</name>
<evidence type="ECO:0008006" key="3">
    <source>
        <dbReference type="Google" id="ProtNLM"/>
    </source>
</evidence>
<proteinExistence type="predicted"/>
<evidence type="ECO:0000313" key="2">
    <source>
        <dbReference type="Proteomes" id="UP000622475"/>
    </source>
</evidence>
<dbReference type="AlphaFoldDB" id="A0A929L1F6"/>
<keyword evidence="2" id="KW-1185">Reference proteome</keyword>
<gene>
    <name evidence="1" type="ORF">IRJ16_06360</name>
</gene>
<organism evidence="1 2">
    <name type="scientific">Mucilaginibacter myungsuensis</name>
    <dbReference type="NCBI Taxonomy" id="649104"/>
    <lineage>
        <taxon>Bacteria</taxon>
        <taxon>Pseudomonadati</taxon>
        <taxon>Bacteroidota</taxon>
        <taxon>Sphingobacteriia</taxon>
        <taxon>Sphingobacteriales</taxon>
        <taxon>Sphingobacteriaceae</taxon>
        <taxon>Mucilaginibacter</taxon>
    </lineage>
</organism>
<comment type="caution">
    <text evidence="1">The sequence shown here is derived from an EMBL/GenBank/DDBJ whole genome shotgun (WGS) entry which is preliminary data.</text>
</comment>
<evidence type="ECO:0000313" key="1">
    <source>
        <dbReference type="EMBL" id="MBE9661501.1"/>
    </source>
</evidence>
<dbReference type="Proteomes" id="UP000622475">
    <property type="component" value="Unassembled WGS sequence"/>
</dbReference>
<protein>
    <recommendedName>
        <fullName evidence="3">Lipocalin-like protein</fullName>
    </recommendedName>
</protein>
<dbReference type="RefSeq" id="WP_194110688.1">
    <property type="nucleotide sequence ID" value="NZ_JADFFL010000002.1"/>
</dbReference>
<reference evidence="1" key="1">
    <citation type="submission" date="2020-10" db="EMBL/GenBank/DDBJ databases">
        <title>Mucilaginibacter mali sp. nov., isolated from rhizosphere soil of apple orchard.</title>
        <authorList>
            <person name="Lee J.-S."/>
            <person name="Kim H.S."/>
            <person name="Kim J.-S."/>
        </authorList>
    </citation>
    <scope>NUCLEOTIDE SEQUENCE</scope>
    <source>
        <strain evidence="1">KCTC 22746</strain>
    </source>
</reference>
<accession>A0A929L1F6</accession>
<dbReference type="EMBL" id="JADFFL010000002">
    <property type="protein sequence ID" value="MBE9661501.1"/>
    <property type="molecule type" value="Genomic_DNA"/>
</dbReference>
<sequence>MKLFRLTIIMVLTIQLFSCKKGDTDATPTNIKTSAIVGKWNYLRDSVNYFRNGVLVHSQVGKYTKGEIMQFNADGTGIDGTLIFTYTLTGDKLHMKYPKQKDREAEENMPKTLVLTSNKLTLLYGDPTDRKDTYYIFLSR</sequence>